<dbReference type="InterPro" id="IPR021457">
    <property type="entry name" value="DUF3108"/>
</dbReference>
<sequence length="259" mass="30112">MKKSYLFIILVLLMSNLITAQEDPAFDSGEWFKFRIHYGMFTASYATLKVNEATLNNKTVYHVKGRGKSTGLLSLFFKVDDDYQSYFDKETGAPYRFIRKINEGGYTKDIQIDFNHDTYKAVVHDKEKDRKTTHDFKMNTQDMVSSFYYLRNKVDATKLKVGEEVNINMFFDKENFGFKLKFLGREVLKTKFGKVPSLKFRPIVQSGRVFEEEESLTVWVSDDKNKVPLRIKADLAVGSLKADLDAYKGLKHPFKMVFE</sequence>
<dbReference type="Proteomes" id="UP001596997">
    <property type="component" value="Unassembled WGS sequence"/>
</dbReference>
<dbReference type="RefSeq" id="WP_377714695.1">
    <property type="nucleotide sequence ID" value="NZ_JBHTJM010000006.1"/>
</dbReference>
<gene>
    <name evidence="2" type="ORF">ACFQ1O_06820</name>
</gene>
<evidence type="ECO:0000313" key="3">
    <source>
        <dbReference type="Proteomes" id="UP001596997"/>
    </source>
</evidence>
<dbReference type="EMBL" id="JBHTJM010000006">
    <property type="protein sequence ID" value="MFD0963712.1"/>
    <property type="molecule type" value="Genomic_DNA"/>
</dbReference>
<evidence type="ECO:0000313" key="2">
    <source>
        <dbReference type="EMBL" id="MFD0963712.1"/>
    </source>
</evidence>
<keyword evidence="1" id="KW-0732">Signal</keyword>
<comment type="caution">
    <text evidence="2">The sequence shown here is derived from an EMBL/GenBank/DDBJ whole genome shotgun (WGS) entry which is preliminary data.</text>
</comment>
<evidence type="ECO:0000256" key="1">
    <source>
        <dbReference type="SAM" id="SignalP"/>
    </source>
</evidence>
<feature type="signal peptide" evidence="1">
    <location>
        <begin position="1"/>
        <end position="20"/>
    </location>
</feature>
<organism evidence="2 3">
    <name type="scientific">Pseudofulvibacter geojedonensis</name>
    <dbReference type="NCBI Taxonomy" id="1123758"/>
    <lineage>
        <taxon>Bacteria</taxon>
        <taxon>Pseudomonadati</taxon>
        <taxon>Bacteroidota</taxon>
        <taxon>Flavobacteriia</taxon>
        <taxon>Flavobacteriales</taxon>
        <taxon>Flavobacteriaceae</taxon>
        <taxon>Pseudofulvibacter</taxon>
    </lineage>
</organism>
<name>A0ABW3I290_9FLAO</name>
<proteinExistence type="predicted"/>
<protein>
    <submittedName>
        <fullName evidence="2">DUF3108 domain-containing protein</fullName>
    </submittedName>
</protein>
<feature type="chain" id="PRO_5045418631" evidence="1">
    <location>
        <begin position="21"/>
        <end position="259"/>
    </location>
</feature>
<accession>A0ABW3I290</accession>
<dbReference type="Pfam" id="PF11306">
    <property type="entry name" value="DUF3108"/>
    <property type="match status" value="1"/>
</dbReference>
<reference evidence="3" key="1">
    <citation type="journal article" date="2019" name="Int. J. Syst. Evol. Microbiol.">
        <title>The Global Catalogue of Microorganisms (GCM) 10K type strain sequencing project: providing services to taxonomists for standard genome sequencing and annotation.</title>
        <authorList>
            <consortium name="The Broad Institute Genomics Platform"/>
            <consortium name="The Broad Institute Genome Sequencing Center for Infectious Disease"/>
            <person name="Wu L."/>
            <person name="Ma J."/>
        </authorList>
    </citation>
    <scope>NUCLEOTIDE SEQUENCE [LARGE SCALE GENOMIC DNA]</scope>
    <source>
        <strain evidence="3">CCUG 62114</strain>
    </source>
</reference>
<keyword evidence="3" id="KW-1185">Reference proteome</keyword>